<dbReference type="InterPro" id="IPR029154">
    <property type="entry name" value="HIBADH-like_NADP-bd"/>
</dbReference>
<evidence type="ECO:0000259" key="8">
    <source>
        <dbReference type="Pfam" id="PF03446"/>
    </source>
</evidence>
<keyword evidence="5" id="KW-0560">Oxidoreductase</keyword>
<dbReference type="PANTHER" id="PTHR22981">
    <property type="entry name" value="3-HYDROXYISOBUTYRATE DEHYDROGENASE-RELATED"/>
    <property type="match status" value="1"/>
</dbReference>
<evidence type="ECO:0000256" key="4">
    <source>
        <dbReference type="ARBA" id="ARBA00022456"/>
    </source>
</evidence>
<evidence type="ECO:0000256" key="5">
    <source>
        <dbReference type="ARBA" id="ARBA00023002"/>
    </source>
</evidence>
<reference evidence="10" key="1">
    <citation type="submission" date="2021-01" db="EMBL/GenBank/DDBJ databases">
        <authorList>
            <person name="Eckstrom K.M.E."/>
        </authorList>
    </citation>
    <scope>NUCLEOTIDE SEQUENCE</scope>
    <source>
        <strain evidence="10">UVCC 0001</strain>
    </source>
</reference>
<dbReference type="GO" id="GO:0051287">
    <property type="term" value="F:NAD binding"/>
    <property type="evidence" value="ECO:0007669"/>
    <property type="project" value="InterPro"/>
</dbReference>
<dbReference type="EMBL" id="JASFZW010000004">
    <property type="protein sequence ID" value="KAK2078800.1"/>
    <property type="molecule type" value="Genomic_DNA"/>
</dbReference>
<comment type="catalytic activity">
    <reaction evidence="7">
        <text>3-hydroxy-2-methylpropanoate + NAD(+) = 2-methyl-3-oxopropanoate + NADH + H(+)</text>
        <dbReference type="Rhea" id="RHEA:17681"/>
        <dbReference type="ChEBI" id="CHEBI:11805"/>
        <dbReference type="ChEBI" id="CHEBI:15378"/>
        <dbReference type="ChEBI" id="CHEBI:57540"/>
        <dbReference type="ChEBI" id="CHEBI:57700"/>
        <dbReference type="ChEBI" id="CHEBI:57945"/>
        <dbReference type="EC" id="1.1.1.31"/>
    </reaction>
</comment>
<dbReference type="GO" id="GO:0050661">
    <property type="term" value="F:NADP binding"/>
    <property type="evidence" value="ECO:0007669"/>
    <property type="project" value="InterPro"/>
</dbReference>
<dbReference type="GO" id="GO:0006574">
    <property type="term" value="P:L-valine catabolic process"/>
    <property type="evidence" value="ECO:0007669"/>
    <property type="project" value="TreeGrafter"/>
</dbReference>
<dbReference type="GO" id="GO:0008442">
    <property type="term" value="F:3-hydroxyisobutyrate dehydrogenase activity"/>
    <property type="evidence" value="ECO:0007669"/>
    <property type="project" value="UniProtKB-EC"/>
</dbReference>
<evidence type="ECO:0000256" key="2">
    <source>
        <dbReference type="ARBA" id="ARBA00006013"/>
    </source>
</evidence>
<dbReference type="SUPFAM" id="SSF51735">
    <property type="entry name" value="NAD(P)-binding Rossmann-fold domains"/>
    <property type="match status" value="1"/>
</dbReference>
<dbReference type="InterPro" id="IPR013328">
    <property type="entry name" value="6PGD_dom2"/>
</dbReference>
<dbReference type="Pfam" id="PF03446">
    <property type="entry name" value="NAD_binding_2"/>
    <property type="match status" value="1"/>
</dbReference>
<dbReference type="PANTHER" id="PTHR22981:SF7">
    <property type="entry name" value="3-HYDROXYISOBUTYRATE DEHYDROGENASE, MITOCHONDRIAL"/>
    <property type="match status" value="1"/>
</dbReference>
<evidence type="ECO:0000256" key="1">
    <source>
        <dbReference type="ARBA" id="ARBA00005109"/>
    </source>
</evidence>
<dbReference type="InterPro" id="IPR008927">
    <property type="entry name" value="6-PGluconate_DH-like_C_sf"/>
</dbReference>
<comment type="pathway">
    <text evidence="1">Amino-acid degradation; L-valine degradation.</text>
</comment>
<dbReference type="AlphaFoldDB" id="A0AAD9ILF8"/>
<proteinExistence type="inferred from homology"/>
<sequence length="231" mass="23076">MATVGFIGIGNMGANMARNLIKAGNRVIVCDRSAPAVAALKQAGAAAAESPAELASTPGLSAVITMLPSIAAVRETYLGADGILSVPAGTLRPWLLVDSSTIDPHTSAEVAAASREARLHPESAQEAGRERPAMLDAPVSGGVPGAAAGTLTFMVGGEEAALRAARPLFEAMGRAALHCGAAGAGQAAKLCNNLVLGISMAGVAEGLALGQRLGLDPARLTEIFNGSSARC</sequence>
<accession>A0AAD9ILF8</accession>
<dbReference type="InterPro" id="IPR036291">
    <property type="entry name" value="NAD(P)-bd_dom_sf"/>
</dbReference>
<name>A0AAD9ILF8_PROWI</name>
<protein>
    <recommendedName>
        <fullName evidence="3">3-hydroxyisobutyrate dehydrogenase</fullName>
        <ecNumber evidence="3">1.1.1.31</ecNumber>
    </recommendedName>
</protein>
<keyword evidence="4" id="KW-0101">Branched-chain amino acid catabolism</keyword>
<evidence type="ECO:0000256" key="7">
    <source>
        <dbReference type="ARBA" id="ARBA00049197"/>
    </source>
</evidence>
<keyword evidence="6" id="KW-0520">NAD</keyword>
<evidence type="ECO:0000313" key="10">
    <source>
        <dbReference type="EMBL" id="KAK2078800.1"/>
    </source>
</evidence>
<dbReference type="Gene3D" id="1.10.1040.10">
    <property type="entry name" value="N-(1-d-carboxylethyl)-l-norvaline Dehydrogenase, domain 2"/>
    <property type="match status" value="1"/>
</dbReference>
<dbReference type="Gene3D" id="3.40.50.720">
    <property type="entry name" value="NAD(P)-binding Rossmann-like Domain"/>
    <property type="match status" value="1"/>
</dbReference>
<feature type="domain" description="6-phosphogluconate dehydrogenase NADP-binding" evidence="8">
    <location>
        <begin position="3"/>
        <end position="178"/>
    </location>
</feature>
<evidence type="ECO:0000256" key="3">
    <source>
        <dbReference type="ARBA" id="ARBA00012991"/>
    </source>
</evidence>
<evidence type="ECO:0000259" key="9">
    <source>
        <dbReference type="Pfam" id="PF14833"/>
    </source>
</evidence>
<evidence type="ECO:0000313" key="11">
    <source>
        <dbReference type="Proteomes" id="UP001255856"/>
    </source>
</evidence>
<comment type="similarity">
    <text evidence="2">Belongs to the HIBADH-related family. 3-hydroxyisobutyrate dehydrogenase subfamily.</text>
</comment>
<feature type="domain" description="3-hydroxyisobutyrate dehydrogenase-like NAD-binding" evidence="9">
    <location>
        <begin position="183"/>
        <end position="231"/>
    </location>
</feature>
<dbReference type="SUPFAM" id="SSF48179">
    <property type="entry name" value="6-phosphogluconate dehydrogenase C-terminal domain-like"/>
    <property type="match status" value="1"/>
</dbReference>
<gene>
    <name evidence="10" type="ORF">QBZ16_003640</name>
</gene>
<dbReference type="Proteomes" id="UP001255856">
    <property type="component" value="Unassembled WGS sequence"/>
</dbReference>
<dbReference type="Pfam" id="PF14833">
    <property type="entry name" value="NAD_binding_11"/>
    <property type="match status" value="1"/>
</dbReference>
<evidence type="ECO:0000256" key="6">
    <source>
        <dbReference type="ARBA" id="ARBA00023027"/>
    </source>
</evidence>
<dbReference type="InterPro" id="IPR006115">
    <property type="entry name" value="6PGDH_NADP-bd"/>
</dbReference>
<organism evidence="10 11">
    <name type="scientific">Prototheca wickerhamii</name>
    <dbReference type="NCBI Taxonomy" id="3111"/>
    <lineage>
        <taxon>Eukaryota</taxon>
        <taxon>Viridiplantae</taxon>
        <taxon>Chlorophyta</taxon>
        <taxon>core chlorophytes</taxon>
        <taxon>Trebouxiophyceae</taxon>
        <taxon>Chlorellales</taxon>
        <taxon>Chlorellaceae</taxon>
        <taxon>Prototheca</taxon>
    </lineage>
</organism>
<dbReference type="EC" id="1.1.1.31" evidence="3"/>
<comment type="caution">
    <text evidence="10">The sequence shown here is derived from an EMBL/GenBank/DDBJ whole genome shotgun (WGS) entry which is preliminary data.</text>
</comment>
<keyword evidence="11" id="KW-1185">Reference proteome</keyword>